<keyword evidence="2" id="KW-0238">DNA-binding</keyword>
<dbReference type="PROSITE" id="PS50949">
    <property type="entry name" value="HTH_GNTR"/>
    <property type="match status" value="1"/>
</dbReference>
<protein>
    <submittedName>
        <fullName evidence="5">UTRA domain-containing protein</fullName>
    </submittedName>
</protein>
<comment type="caution">
    <text evidence="5">The sequence shown here is derived from an EMBL/GenBank/DDBJ whole genome shotgun (WGS) entry which is preliminary data.</text>
</comment>
<dbReference type="GO" id="GO:0003677">
    <property type="term" value="F:DNA binding"/>
    <property type="evidence" value="ECO:0007669"/>
    <property type="project" value="UniProtKB-KW"/>
</dbReference>
<dbReference type="InterPro" id="IPR000524">
    <property type="entry name" value="Tscrpt_reg_HTH_GntR"/>
</dbReference>
<dbReference type="Pfam" id="PF00392">
    <property type="entry name" value="GntR"/>
    <property type="match status" value="1"/>
</dbReference>
<feature type="domain" description="HTH gntR-type" evidence="4">
    <location>
        <begin position="3"/>
        <end position="71"/>
    </location>
</feature>
<keyword evidence="6" id="KW-1185">Reference proteome</keyword>
<gene>
    <name evidence="5" type="ORF">GRB80_00895</name>
</gene>
<dbReference type="CDD" id="cd07377">
    <property type="entry name" value="WHTH_GntR"/>
    <property type="match status" value="1"/>
</dbReference>
<dbReference type="PANTHER" id="PTHR44846:SF1">
    <property type="entry name" value="MANNOSYL-D-GLYCERATE TRANSPORT_METABOLISM SYSTEM REPRESSOR MNGR-RELATED"/>
    <property type="match status" value="1"/>
</dbReference>
<dbReference type="AlphaFoldDB" id="A0A7X4VW41"/>
<dbReference type="Gene3D" id="1.10.10.10">
    <property type="entry name" value="Winged helix-like DNA-binding domain superfamily/Winged helix DNA-binding domain"/>
    <property type="match status" value="1"/>
</dbReference>
<dbReference type="Gene3D" id="3.40.1410.10">
    <property type="entry name" value="Chorismate lyase-like"/>
    <property type="match status" value="1"/>
</dbReference>
<reference evidence="5 6" key="1">
    <citation type="submission" date="2019-12" db="EMBL/GenBank/DDBJ databases">
        <title>Draft genome sequencing of Halomonas icarensis D1-1.</title>
        <authorList>
            <person name="Pandiyan K."/>
            <person name="Kushwaha P."/>
            <person name="Gowdham M."/>
            <person name="Chakdar H."/>
            <person name="Singh A."/>
            <person name="Kumar M."/>
            <person name="Saxena A.K."/>
        </authorList>
    </citation>
    <scope>NUCLEOTIDE SEQUENCE [LARGE SCALE GENOMIC DNA]</scope>
    <source>
        <strain evidence="5 6">D1-1</strain>
    </source>
</reference>
<dbReference type="GO" id="GO:0045892">
    <property type="term" value="P:negative regulation of DNA-templated transcription"/>
    <property type="evidence" value="ECO:0007669"/>
    <property type="project" value="TreeGrafter"/>
</dbReference>
<dbReference type="Pfam" id="PF07702">
    <property type="entry name" value="UTRA"/>
    <property type="match status" value="1"/>
</dbReference>
<dbReference type="RefSeq" id="WP_161422219.1">
    <property type="nucleotide sequence ID" value="NZ_JARWMY010000002.1"/>
</dbReference>
<dbReference type="InterPro" id="IPR011663">
    <property type="entry name" value="UTRA"/>
</dbReference>
<dbReference type="InterPro" id="IPR028978">
    <property type="entry name" value="Chorismate_lyase_/UTRA_dom_sf"/>
</dbReference>
<dbReference type="Proteomes" id="UP000448235">
    <property type="component" value="Unassembled WGS sequence"/>
</dbReference>
<evidence type="ECO:0000256" key="1">
    <source>
        <dbReference type="ARBA" id="ARBA00023015"/>
    </source>
</evidence>
<dbReference type="InterPro" id="IPR050679">
    <property type="entry name" value="Bact_HTH_transcr_reg"/>
</dbReference>
<evidence type="ECO:0000313" key="6">
    <source>
        <dbReference type="Proteomes" id="UP000448235"/>
    </source>
</evidence>
<evidence type="ECO:0000313" key="5">
    <source>
        <dbReference type="EMBL" id="NAW11395.1"/>
    </source>
</evidence>
<evidence type="ECO:0000259" key="4">
    <source>
        <dbReference type="PROSITE" id="PS50949"/>
    </source>
</evidence>
<dbReference type="GO" id="GO:0003700">
    <property type="term" value="F:DNA-binding transcription factor activity"/>
    <property type="evidence" value="ECO:0007669"/>
    <property type="project" value="InterPro"/>
</dbReference>
<dbReference type="SMART" id="SM00345">
    <property type="entry name" value="HTH_GNTR"/>
    <property type="match status" value="1"/>
</dbReference>
<dbReference type="PRINTS" id="PR00035">
    <property type="entry name" value="HTHGNTR"/>
</dbReference>
<keyword evidence="3" id="KW-0804">Transcription</keyword>
<dbReference type="PANTHER" id="PTHR44846">
    <property type="entry name" value="MANNOSYL-D-GLYCERATE TRANSPORT/METABOLISM SYSTEM REPRESSOR MNGR-RELATED"/>
    <property type="match status" value="1"/>
</dbReference>
<dbReference type="SMART" id="SM00866">
    <property type="entry name" value="UTRA"/>
    <property type="match status" value="1"/>
</dbReference>
<keyword evidence="1" id="KW-0805">Transcription regulation</keyword>
<dbReference type="EMBL" id="WUTS01000001">
    <property type="protein sequence ID" value="NAW11395.1"/>
    <property type="molecule type" value="Genomic_DNA"/>
</dbReference>
<dbReference type="InterPro" id="IPR036388">
    <property type="entry name" value="WH-like_DNA-bd_sf"/>
</dbReference>
<accession>A0A7X4VW41</accession>
<dbReference type="SUPFAM" id="SSF64288">
    <property type="entry name" value="Chorismate lyase-like"/>
    <property type="match status" value="1"/>
</dbReference>
<sequence length="237" mass="27298">MSDAYYIHLTERLRELINDLDACEEGRLPAERTLAEHFRTTRVTLRQALAHLEGEGRIHRSNRRGWFVSPPPLDYDPTRDAGFNDYVKAQGRRPRTEVLLTDTRPHRPAAEALGLSTDQTFFHIRRRRFVDDRAVLSESLWVVPERAPGLLEGDYVSHSLWGQLRGRWGLTLAHRSLRLYSEALRAQEAEELGVAAGTAGLSVRRTIFDARRRPVEYDEEHWLHHALCITVDLENTS</sequence>
<evidence type="ECO:0000256" key="3">
    <source>
        <dbReference type="ARBA" id="ARBA00023163"/>
    </source>
</evidence>
<proteinExistence type="predicted"/>
<evidence type="ECO:0000256" key="2">
    <source>
        <dbReference type="ARBA" id="ARBA00023125"/>
    </source>
</evidence>
<dbReference type="SUPFAM" id="SSF46785">
    <property type="entry name" value="Winged helix' DNA-binding domain"/>
    <property type="match status" value="1"/>
</dbReference>
<organism evidence="5 6">
    <name type="scientific">Halomonas icarae</name>
    <dbReference type="NCBI Taxonomy" id="2691040"/>
    <lineage>
        <taxon>Bacteria</taxon>
        <taxon>Pseudomonadati</taxon>
        <taxon>Pseudomonadota</taxon>
        <taxon>Gammaproteobacteria</taxon>
        <taxon>Oceanospirillales</taxon>
        <taxon>Halomonadaceae</taxon>
        <taxon>Halomonas</taxon>
    </lineage>
</organism>
<name>A0A7X4VW41_9GAMM</name>
<dbReference type="InterPro" id="IPR036390">
    <property type="entry name" value="WH_DNA-bd_sf"/>
</dbReference>